<feature type="transmembrane region" description="Helical" evidence="1">
    <location>
        <begin position="62"/>
        <end position="80"/>
    </location>
</feature>
<comment type="caution">
    <text evidence="2">The sequence shown here is derived from an EMBL/GenBank/DDBJ whole genome shotgun (WGS) entry which is preliminary data.</text>
</comment>
<reference evidence="2 3" key="1">
    <citation type="submission" date="2021-03" db="EMBL/GenBank/DDBJ databases">
        <authorList>
            <person name="Kim M.K."/>
        </authorList>
    </citation>
    <scope>NUCLEOTIDE SEQUENCE [LARGE SCALE GENOMIC DNA]</scope>
    <source>
        <strain evidence="2 3">BT507</strain>
    </source>
</reference>
<keyword evidence="1" id="KW-0812">Transmembrane</keyword>
<evidence type="ECO:0000313" key="3">
    <source>
        <dbReference type="Proteomes" id="UP000670527"/>
    </source>
</evidence>
<keyword evidence="3" id="KW-1185">Reference proteome</keyword>
<organism evidence="2 3">
    <name type="scientific">Hymenobacter defluvii</name>
    <dbReference type="NCBI Taxonomy" id="2054411"/>
    <lineage>
        <taxon>Bacteria</taxon>
        <taxon>Pseudomonadati</taxon>
        <taxon>Bacteroidota</taxon>
        <taxon>Cytophagia</taxon>
        <taxon>Cytophagales</taxon>
        <taxon>Hymenobacteraceae</taxon>
        <taxon>Hymenobacter</taxon>
    </lineage>
</organism>
<proteinExistence type="predicted"/>
<evidence type="ECO:0000256" key="1">
    <source>
        <dbReference type="SAM" id="Phobius"/>
    </source>
</evidence>
<protein>
    <submittedName>
        <fullName evidence="2">Uncharacterized protein</fullName>
    </submittedName>
</protein>
<evidence type="ECO:0000313" key="2">
    <source>
        <dbReference type="EMBL" id="MBO3272158.1"/>
    </source>
</evidence>
<dbReference type="RefSeq" id="WP_208308426.1">
    <property type="nucleotide sequence ID" value="NZ_JAGETX010000009.1"/>
</dbReference>
<accession>A0ABS3TG36</accession>
<keyword evidence="1" id="KW-0472">Membrane</keyword>
<feature type="transmembrane region" description="Helical" evidence="1">
    <location>
        <begin position="92"/>
        <end position="111"/>
    </location>
</feature>
<name>A0ABS3TG36_9BACT</name>
<sequence length="142" mass="16004">MDTLFILTVLIVLLTSGVAMLVYYLFTRDRLKPQVKLTLYVFYLIAAPILIYKVLLLPLTPVVMVPLWTLLLVVAWVGAVQQSITKFQGGNAALFIICFLLYYGGLGYHVYQLLEIERRGHYQVAQKAKATPKAARSKAQGR</sequence>
<dbReference type="Proteomes" id="UP000670527">
    <property type="component" value="Unassembled WGS sequence"/>
</dbReference>
<feature type="transmembrane region" description="Helical" evidence="1">
    <location>
        <begin position="37"/>
        <end position="56"/>
    </location>
</feature>
<gene>
    <name evidence="2" type="ORF">J4D97_15985</name>
</gene>
<feature type="transmembrane region" description="Helical" evidence="1">
    <location>
        <begin position="6"/>
        <end position="25"/>
    </location>
</feature>
<dbReference type="EMBL" id="JAGETX010000009">
    <property type="protein sequence ID" value="MBO3272158.1"/>
    <property type="molecule type" value="Genomic_DNA"/>
</dbReference>
<keyword evidence="1" id="KW-1133">Transmembrane helix</keyword>